<dbReference type="Proteomes" id="UP000622475">
    <property type="component" value="Unassembled WGS sequence"/>
</dbReference>
<evidence type="ECO:0000256" key="2">
    <source>
        <dbReference type="ARBA" id="ARBA00012438"/>
    </source>
</evidence>
<sequence>MRPLDGRGFLLDTQEPISGWRERNIFADDLEMANAAIKEAIAKKQIFELEHRVNRADGSTGWTFSRAVPILNAKGEITEWFGTASDITERKRTAQQRKDEQQQLQLIINMLPASVVVIRGDDLIVEMINQANLDYWHKTAAEVVGKPFLEILPDLADQPFAGQLRQVMATGEIIDVKESPVLFENADGSIRETFVDYTYQPLTDASGQRNGVLVMSFEITERVAARKLLEETNAQLARSEARFKYLIQDAPVAIGVLHGRELLIASANKMILKVWGKTRSIMGLPVAVALPEIQGQPFLQLLDEVFTSGRPYFGSEVKALLENEGQLQEIYLNFVYQPITDGGTDTTDILVVAVDVTAQVNAREELQHINEEMAAANEELATTNEELTEMQQLYQAVNRELETSASRLRMAIESTSLGTWEYDPPSGDLYWSKECREVYGIAENETPTYADFAEHIHPGDRTRVEAVIAQAMDPAGQWLLWPQLPHQAF</sequence>
<feature type="domain" description="PAC" evidence="8">
    <location>
        <begin position="177"/>
        <end position="231"/>
    </location>
</feature>
<keyword evidence="3" id="KW-0597">Phosphoprotein</keyword>
<comment type="caution">
    <text evidence="9">The sequence shown here is derived from an EMBL/GenBank/DDBJ whole genome shotgun (WGS) entry which is preliminary data.</text>
</comment>
<keyword evidence="5" id="KW-0418">Kinase</keyword>
<dbReference type="NCBIfam" id="TIGR00229">
    <property type="entry name" value="sensory_box"/>
    <property type="match status" value="2"/>
</dbReference>
<dbReference type="InterPro" id="IPR000700">
    <property type="entry name" value="PAS-assoc_C"/>
</dbReference>
<feature type="domain" description="PAC" evidence="8">
    <location>
        <begin position="47"/>
        <end position="99"/>
    </location>
</feature>
<dbReference type="Pfam" id="PF08448">
    <property type="entry name" value="PAS_4"/>
    <property type="match status" value="1"/>
</dbReference>
<dbReference type="EMBL" id="JADFFL010000005">
    <property type="protein sequence ID" value="MBE9662932.1"/>
    <property type="molecule type" value="Genomic_DNA"/>
</dbReference>
<proteinExistence type="predicted"/>
<dbReference type="Pfam" id="PF08447">
    <property type="entry name" value="PAS_3"/>
    <property type="match status" value="1"/>
</dbReference>
<evidence type="ECO:0000256" key="5">
    <source>
        <dbReference type="ARBA" id="ARBA00022777"/>
    </source>
</evidence>
<evidence type="ECO:0000313" key="10">
    <source>
        <dbReference type="Proteomes" id="UP000622475"/>
    </source>
</evidence>
<dbReference type="AlphaFoldDB" id="A0A929PY40"/>
<evidence type="ECO:0000256" key="6">
    <source>
        <dbReference type="SAM" id="Coils"/>
    </source>
</evidence>
<reference evidence="9" key="1">
    <citation type="submission" date="2020-10" db="EMBL/GenBank/DDBJ databases">
        <title>Mucilaginibacter mali sp. nov., isolated from rhizosphere soil of apple orchard.</title>
        <authorList>
            <person name="Lee J.-S."/>
            <person name="Kim H.S."/>
            <person name="Kim J.-S."/>
        </authorList>
    </citation>
    <scope>NUCLEOTIDE SEQUENCE</scope>
    <source>
        <strain evidence="9">KCTC 22746</strain>
    </source>
</reference>
<dbReference type="SMART" id="SM00086">
    <property type="entry name" value="PAC"/>
    <property type="match status" value="2"/>
</dbReference>
<dbReference type="PROSITE" id="PS50112">
    <property type="entry name" value="PAS"/>
    <property type="match status" value="1"/>
</dbReference>
<keyword evidence="4" id="KW-0808">Transferase</keyword>
<evidence type="ECO:0000256" key="3">
    <source>
        <dbReference type="ARBA" id="ARBA00022553"/>
    </source>
</evidence>
<dbReference type="Gene3D" id="3.30.450.20">
    <property type="entry name" value="PAS domain"/>
    <property type="match status" value="4"/>
</dbReference>
<keyword evidence="6" id="KW-0175">Coiled coil</keyword>
<evidence type="ECO:0000259" key="8">
    <source>
        <dbReference type="PROSITE" id="PS50113"/>
    </source>
</evidence>
<dbReference type="InterPro" id="IPR001610">
    <property type="entry name" value="PAC"/>
</dbReference>
<dbReference type="PANTHER" id="PTHR43304">
    <property type="entry name" value="PHYTOCHROME-LIKE PROTEIN CPH1"/>
    <property type="match status" value="1"/>
</dbReference>
<dbReference type="GO" id="GO:0004673">
    <property type="term" value="F:protein histidine kinase activity"/>
    <property type="evidence" value="ECO:0007669"/>
    <property type="project" value="UniProtKB-EC"/>
</dbReference>
<dbReference type="PANTHER" id="PTHR43304:SF1">
    <property type="entry name" value="PAC DOMAIN-CONTAINING PROTEIN"/>
    <property type="match status" value="1"/>
</dbReference>
<feature type="coiled-coil region" evidence="6">
    <location>
        <begin position="359"/>
        <end position="400"/>
    </location>
</feature>
<gene>
    <name evidence="9" type="ORF">IRJ16_13650</name>
</gene>
<accession>A0A929PY40</accession>
<keyword evidence="10" id="KW-1185">Reference proteome</keyword>
<name>A0A929PY40_9SPHI</name>
<evidence type="ECO:0000256" key="1">
    <source>
        <dbReference type="ARBA" id="ARBA00000085"/>
    </source>
</evidence>
<dbReference type="InterPro" id="IPR000014">
    <property type="entry name" value="PAS"/>
</dbReference>
<dbReference type="EC" id="2.7.13.3" evidence="2"/>
<dbReference type="PROSITE" id="PS50113">
    <property type="entry name" value="PAC"/>
    <property type="match status" value="3"/>
</dbReference>
<evidence type="ECO:0000256" key="4">
    <source>
        <dbReference type="ARBA" id="ARBA00022679"/>
    </source>
</evidence>
<dbReference type="InterPro" id="IPR013655">
    <property type="entry name" value="PAS_fold_3"/>
</dbReference>
<feature type="domain" description="PAC" evidence="8">
    <location>
        <begin position="313"/>
        <end position="368"/>
    </location>
</feature>
<organism evidence="9 10">
    <name type="scientific">Mucilaginibacter myungsuensis</name>
    <dbReference type="NCBI Taxonomy" id="649104"/>
    <lineage>
        <taxon>Bacteria</taxon>
        <taxon>Pseudomonadati</taxon>
        <taxon>Bacteroidota</taxon>
        <taxon>Sphingobacteriia</taxon>
        <taxon>Sphingobacteriales</taxon>
        <taxon>Sphingobacteriaceae</taxon>
        <taxon>Mucilaginibacter</taxon>
    </lineage>
</organism>
<protein>
    <recommendedName>
        <fullName evidence="2">histidine kinase</fullName>
        <ecNumber evidence="2">2.7.13.3</ecNumber>
    </recommendedName>
</protein>
<dbReference type="InterPro" id="IPR035965">
    <property type="entry name" value="PAS-like_dom_sf"/>
</dbReference>
<feature type="domain" description="PAS" evidence="7">
    <location>
        <begin position="404"/>
        <end position="475"/>
    </location>
</feature>
<evidence type="ECO:0000313" key="9">
    <source>
        <dbReference type="EMBL" id="MBE9662932.1"/>
    </source>
</evidence>
<dbReference type="CDD" id="cd00130">
    <property type="entry name" value="PAS"/>
    <property type="match status" value="1"/>
</dbReference>
<dbReference type="InterPro" id="IPR052162">
    <property type="entry name" value="Sensor_kinase/Photoreceptor"/>
</dbReference>
<comment type="catalytic activity">
    <reaction evidence="1">
        <text>ATP + protein L-histidine = ADP + protein N-phospho-L-histidine.</text>
        <dbReference type="EC" id="2.7.13.3"/>
    </reaction>
</comment>
<evidence type="ECO:0000259" key="7">
    <source>
        <dbReference type="PROSITE" id="PS50112"/>
    </source>
</evidence>
<dbReference type="SMART" id="SM00091">
    <property type="entry name" value="PAS"/>
    <property type="match status" value="3"/>
</dbReference>
<dbReference type="InterPro" id="IPR013656">
    <property type="entry name" value="PAS_4"/>
</dbReference>
<dbReference type="SUPFAM" id="SSF55785">
    <property type="entry name" value="PYP-like sensor domain (PAS domain)"/>
    <property type="match status" value="4"/>
</dbReference>